<proteinExistence type="predicted"/>
<dbReference type="EMBL" id="GGFJ01012359">
    <property type="protein sequence ID" value="MBW61500.1"/>
    <property type="molecule type" value="Transcribed_RNA"/>
</dbReference>
<protein>
    <submittedName>
        <fullName evidence="2">Putative secreted protein</fullName>
    </submittedName>
</protein>
<feature type="signal peptide" evidence="1">
    <location>
        <begin position="1"/>
        <end position="20"/>
    </location>
</feature>
<keyword evidence="1" id="KW-0732">Signal</keyword>
<reference evidence="2" key="1">
    <citation type="submission" date="2018-01" db="EMBL/GenBank/DDBJ databases">
        <title>An insight into the sialome of Amazonian anophelines.</title>
        <authorList>
            <person name="Ribeiro J.M."/>
            <person name="Scarpassa V."/>
            <person name="Calvo E."/>
        </authorList>
    </citation>
    <scope>NUCLEOTIDE SEQUENCE</scope>
    <source>
        <tissue evidence="2">Salivary glands</tissue>
    </source>
</reference>
<evidence type="ECO:0000256" key="1">
    <source>
        <dbReference type="SAM" id="SignalP"/>
    </source>
</evidence>
<evidence type="ECO:0000313" key="2">
    <source>
        <dbReference type="EMBL" id="MBW61500.1"/>
    </source>
</evidence>
<organism evidence="2">
    <name type="scientific">Anopheles marajoara</name>
    <dbReference type="NCBI Taxonomy" id="58244"/>
    <lineage>
        <taxon>Eukaryota</taxon>
        <taxon>Metazoa</taxon>
        <taxon>Ecdysozoa</taxon>
        <taxon>Arthropoda</taxon>
        <taxon>Hexapoda</taxon>
        <taxon>Insecta</taxon>
        <taxon>Pterygota</taxon>
        <taxon>Neoptera</taxon>
        <taxon>Endopterygota</taxon>
        <taxon>Diptera</taxon>
        <taxon>Nematocera</taxon>
        <taxon>Culicoidea</taxon>
        <taxon>Culicidae</taxon>
        <taxon>Anophelinae</taxon>
        <taxon>Anopheles</taxon>
    </lineage>
</organism>
<feature type="chain" id="PRO_5014675994" evidence="1">
    <location>
        <begin position="21"/>
        <end position="107"/>
    </location>
</feature>
<accession>A0A2M4C869</accession>
<dbReference type="AlphaFoldDB" id="A0A2M4C869"/>
<name>A0A2M4C869_9DIPT</name>
<sequence length="107" mass="12103">MYASLVDFSLSLVVVQQVFASNNNRLRPGGPRTGAEQAQNLPDARNRSERVRFSARLAVHSVWRFPWVECGTKLFQMVFQIMEHVRDAIFLETEFIAPGCSVYGVSP</sequence>